<evidence type="ECO:0000256" key="6">
    <source>
        <dbReference type="ARBA" id="ARBA00023136"/>
    </source>
</evidence>
<organism evidence="8 9">
    <name type="scientific">Neiella marina</name>
    <dbReference type="NCBI Taxonomy" id="508461"/>
    <lineage>
        <taxon>Bacteria</taxon>
        <taxon>Pseudomonadati</taxon>
        <taxon>Pseudomonadota</taxon>
        <taxon>Gammaproteobacteria</taxon>
        <taxon>Alteromonadales</taxon>
        <taxon>Echinimonadaceae</taxon>
        <taxon>Neiella</taxon>
    </lineage>
</organism>
<keyword evidence="6 7" id="KW-0472">Membrane</keyword>
<dbReference type="Pfam" id="PF10144">
    <property type="entry name" value="SMP_2"/>
    <property type="match status" value="1"/>
</dbReference>
<evidence type="ECO:0000256" key="1">
    <source>
        <dbReference type="ARBA" id="ARBA00004236"/>
    </source>
</evidence>
<feature type="transmembrane region" description="Helical" evidence="7">
    <location>
        <begin position="16"/>
        <end position="36"/>
    </location>
</feature>
<name>A0A8J2XN71_9GAMM</name>
<reference evidence="9" key="1">
    <citation type="journal article" date="2019" name="Int. J. Syst. Evol. Microbiol.">
        <title>The Global Catalogue of Microorganisms (GCM) 10K type strain sequencing project: providing services to taxonomists for standard genome sequencing and annotation.</title>
        <authorList>
            <consortium name="The Broad Institute Genomics Platform"/>
            <consortium name="The Broad Institute Genome Sequencing Center for Infectious Disease"/>
            <person name="Wu L."/>
            <person name="Ma J."/>
        </authorList>
    </citation>
    <scope>NUCLEOTIDE SEQUENCE [LARGE SCALE GENOMIC DNA]</scope>
    <source>
        <strain evidence="9">CGMCC 1.10130</strain>
    </source>
</reference>
<proteinExistence type="inferred from homology"/>
<evidence type="ECO:0000256" key="5">
    <source>
        <dbReference type="ARBA" id="ARBA00022989"/>
    </source>
</evidence>
<accession>A0A8J2XN71</accession>
<evidence type="ECO:0000256" key="7">
    <source>
        <dbReference type="SAM" id="Phobius"/>
    </source>
</evidence>
<keyword evidence="9" id="KW-1185">Reference proteome</keyword>
<evidence type="ECO:0000313" key="8">
    <source>
        <dbReference type="EMBL" id="GGA66111.1"/>
    </source>
</evidence>
<dbReference type="RefSeq" id="WP_087504556.1">
    <property type="nucleotide sequence ID" value="NZ_BMDX01000002.1"/>
</dbReference>
<dbReference type="InterPro" id="IPR019305">
    <property type="entry name" value="Uncharacterised_Smp"/>
</dbReference>
<dbReference type="Proteomes" id="UP000619743">
    <property type="component" value="Unassembled WGS sequence"/>
</dbReference>
<dbReference type="EMBL" id="BMDX01000002">
    <property type="protein sequence ID" value="GGA66111.1"/>
    <property type="molecule type" value="Genomic_DNA"/>
</dbReference>
<keyword evidence="3" id="KW-1003">Cell membrane</keyword>
<keyword evidence="5 7" id="KW-1133">Transmembrane helix</keyword>
<gene>
    <name evidence="8" type="ORF">GCM10011369_04550</name>
</gene>
<sequence length="218" mass="24360">MPHSTIRLSPRRRSRFIQLLLAIGLLLVVFQIMQVYQLGRHDMLMSQSRSLTRAIVEQSAAATLPAMRNQDDTALAEMANVLVQNPAIYDVAVYDHQGLLLATNDDYVSLRERLPELTTADQAEQLSSRVTSIYDEGEVVGFMQLTLSYAALQHDTRGQIRQLDDQMRLALILAALAGFLFSGSIRRGIRAATRLRSQERIYTAPAPPEPKPSEPAKD</sequence>
<comment type="similarity">
    <text evidence="2">Belongs to the Smp family.</text>
</comment>
<evidence type="ECO:0000256" key="3">
    <source>
        <dbReference type="ARBA" id="ARBA00022475"/>
    </source>
</evidence>
<dbReference type="GO" id="GO:0005886">
    <property type="term" value="C:plasma membrane"/>
    <property type="evidence" value="ECO:0007669"/>
    <property type="project" value="UniProtKB-SubCell"/>
</dbReference>
<protein>
    <submittedName>
        <fullName evidence="8">Uncharacterized protein</fullName>
    </submittedName>
</protein>
<evidence type="ECO:0000256" key="4">
    <source>
        <dbReference type="ARBA" id="ARBA00022692"/>
    </source>
</evidence>
<evidence type="ECO:0000313" key="9">
    <source>
        <dbReference type="Proteomes" id="UP000619743"/>
    </source>
</evidence>
<dbReference type="OrthoDB" id="6213658at2"/>
<keyword evidence="4 7" id="KW-0812">Transmembrane</keyword>
<dbReference type="AlphaFoldDB" id="A0A8J2XN71"/>
<evidence type="ECO:0000256" key="2">
    <source>
        <dbReference type="ARBA" id="ARBA00005362"/>
    </source>
</evidence>
<comment type="caution">
    <text evidence="8">The sequence shown here is derived from an EMBL/GenBank/DDBJ whole genome shotgun (WGS) entry which is preliminary data.</text>
</comment>
<feature type="transmembrane region" description="Helical" evidence="7">
    <location>
        <begin position="167"/>
        <end position="185"/>
    </location>
</feature>
<comment type="subcellular location">
    <subcellularLocation>
        <location evidence="1">Cell membrane</location>
    </subcellularLocation>
</comment>